<dbReference type="Pfam" id="PF00595">
    <property type="entry name" value="PDZ"/>
    <property type="match status" value="1"/>
</dbReference>
<name>A0AAY5EJL8_ELEEL</name>
<organism evidence="4 5">
    <name type="scientific">Electrophorus electricus</name>
    <name type="common">Electric eel</name>
    <name type="synonym">Gymnotus electricus</name>
    <dbReference type="NCBI Taxonomy" id="8005"/>
    <lineage>
        <taxon>Eukaryota</taxon>
        <taxon>Metazoa</taxon>
        <taxon>Chordata</taxon>
        <taxon>Craniata</taxon>
        <taxon>Vertebrata</taxon>
        <taxon>Euteleostomi</taxon>
        <taxon>Actinopterygii</taxon>
        <taxon>Neopterygii</taxon>
        <taxon>Teleostei</taxon>
        <taxon>Ostariophysi</taxon>
        <taxon>Gymnotiformes</taxon>
        <taxon>Gymnotoidei</taxon>
        <taxon>Gymnotidae</taxon>
        <taxon>Electrophorus</taxon>
    </lineage>
</organism>
<dbReference type="AlphaFoldDB" id="A0AAY5EJL8"/>
<dbReference type="InterPro" id="IPR001478">
    <property type="entry name" value="PDZ"/>
</dbReference>
<keyword evidence="2" id="KW-0539">Nucleus</keyword>
<evidence type="ECO:0000256" key="2">
    <source>
        <dbReference type="ARBA" id="ARBA00023242"/>
    </source>
</evidence>
<dbReference type="SUPFAM" id="SSF50156">
    <property type="entry name" value="PDZ domain-like"/>
    <property type="match status" value="1"/>
</dbReference>
<reference evidence="4" key="2">
    <citation type="submission" date="2025-08" db="UniProtKB">
        <authorList>
            <consortium name="Ensembl"/>
        </authorList>
    </citation>
    <scope>IDENTIFICATION</scope>
</reference>
<keyword evidence="5" id="KW-1185">Reference proteome</keyword>
<dbReference type="PANTHER" id="PTHR23348:SF41">
    <property type="entry name" value="NEUROBLAST DIFFERENTIATION-ASSOCIATED PROTEIN AHNAK"/>
    <property type="match status" value="1"/>
</dbReference>
<dbReference type="Ensembl" id="ENSEEET00000062100.1">
    <property type="protein sequence ID" value="ENSEEEP00000057118.1"/>
    <property type="gene ID" value="ENSEEEG00000004768.2"/>
</dbReference>
<evidence type="ECO:0000256" key="1">
    <source>
        <dbReference type="ARBA" id="ARBA00004123"/>
    </source>
</evidence>
<dbReference type="InterPro" id="IPR036034">
    <property type="entry name" value="PDZ_sf"/>
</dbReference>
<dbReference type="PROSITE" id="PS50106">
    <property type="entry name" value="PDZ"/>
    <property type="match status" value="1"/>
</dbReference>
<dbReference type="GO" id="GO:0043034">
    <property type="term" value="C:costamere"/>
    <property type="evidence" value="ECO:0007669"/>
    <property type="project" value="TreeGrafter"/>
</dbReference>
<evidence type="ECO:0000313" key="4">
    <source>
        <dbReference type="Ensembl" id="ENSEEEP00000057118.1"/>
    </source>
</evidence>
<protein>
    <recommendedName>
        <fullName evidence="3">PDZ domain-containing protein</fullName>
    </recommendedName>
</protein>
<dbReference type="Gene3D" id="2.30.42.10">
    <property type="match status" value="1"/>
</dbReference>
<comment type="subcellular location">
    <subcellularLocation>
        <location evidence="1">Nucleus</location>
    </subcellularLocation>
</comment>
<dbReference type="PANTHER" id="PTHR23348">
    <property type="entry name" value="PERIAXIN/AHNAK"/>
    <property type="match status" value="1"/>
</dbReference>
<reference evidence="4 5" key="1">
    <citation type="submission" date="2020-05" db="EMBL/GenBank/DDBJ databases">
        <title>Electrophorus electricus (electric eel) genome, fEleEle1, primary haplotype.</title>
        <authorList>
            <person name="Myers G."/>
            <person name="Meyer A."/>
            <person name="Fedrigo O."/>
            <person name="Formenti G."/>
            <person name="Rhie A."/>
            <person name="Tracey A."/>
            <person name="Sims Y."/>
            <person name="Jarvis E.D."/>
        </authorList>
    </citation>
    <scope>NUCLEOTIDE SEQUENCE [LARGE SCALE GENOMIC DNA]</scope>
</reference>
<proteinExistence type="predicted"/>
<evidence type="ECO:0000259" key="3">
    <source>
        <dbReference type="PROSITE" id="PS50106"/>
    </source>
</evidence>
<dbReference type="GeneTree" id="ENSGT00940000165073"/>
<dbReference type="SMART" id="SM00228">
    <property type="entry name" value="PDZ"/>
    <property type="match status" value="1"/>
</dbReference>
<accession>A0AAY5EJL8</accession>
<gene>
    <name evidence="4" type="primary">TAF3</name>
</gene>
<evidence type="ECO:0000313" key="5">
    <source>
        <dbReference type="Proteomes" id="UP000314983"/>
    </source>
</evidence>
<reference evidence="4" key="3">
    <citation type="submission" date="2025-09" db="UniProtKB">
        <authorList>
            <consortium name="Ensembl"/>
        </authorList>
    </citation>
    <scope>IDENTIFICATION</scope>
</reference>
<feature type="domain" description="PDZ" evidence="3">
    <location>
        <begin position="28"/>
        <end position="84"/>
    </location>
</feature>
<dbReference type="GO" id="GO:0043484">
    <property type="term" value="P:regulation of RNA splicing"/>
    <property type="evidence" value="ECO:0007669"/>
    <property type="project" value="TreeGrafter"/>
</dbReference>
<dbReference type="Proteomes" id="UP000314983">
    <property type="component" value="Chromosome 11"/>
</dbReference>
<sequence>MTHNTRVAATKKAEELVLDHLKEVCAEGLVLTGGGKEGIFIKEVKPDSPASKHLSMKEGDQILSATVYFDNVSCEDALQILDHAHPYKMEFCLRRKVESTMPEDNLAAWENQQVDIVEEKYPEEATAKLVDIAHVVDDAENEVSSKIKQ</sequence>
<dbReference type="GO" id="GO:0005634">
    <property type="term" value="C:nucleus"/>
    <property type="evidence" value="ECO:0007669"/>
    <property type="project" value="UniProtKB-SubCell"/>
</dbReference>
<dbReference type="InterPro" id="IPR052082">
    <property type="entry name" value="Myelin_sheath_structural"/>
</dbReference>